<evidence type="ECO:0000256" key="1">
    <source>
        <dbReference type="ARBA" id="ARBA00022801"/>
    </source>
</evidence>
<dbReference type="SUPFAM" id="SSF63817">
    <property type="entry name" value="Sortase"/>
    <property type="match status" value="1"/>
</dbReference>
<name>A0A380BF89_SPOPA</name>
<gene>
    <name evidence="5" type="ORF">NCTC4822_00536</name>
</gene>
<dbReference type="NCBIfam" id="TIGR01076">
    <property type="entry name" value="sortase_fam"/>
    <property type="match status" value="1"/>
</dbReference>
<feature type="active site" description="Acyl-thioester intermediate" evidence="2">
    <location>
        <position position="209"/>
    </location>
</feature>
<protein>
    <submittedName>
        <fullName evidence="5">Sortase (Surface protein transpeptidase)</fullName>
    </submittedName>
</protein>
<accession>A0A380BF89</accession>
<dbReference type="GO" id="GO:0016787">
    <property type="term" value="F:hydrolase activity"/>
    <property type="evidence" value="ECO:0007669"/>
    <property type="project" value="UniProtKB-KW"/>
</dbReference>
<sequence length="270" mass="30879">MKKALFLIVFIIGLGIFFYPIISNMATTKVHRSVIHDYNQTIREMEKEDIQIEKEKRDTHNEMLVQSGLEFVDPFAENRPSEQGATSYYDALNVGTSIGSVMIPKINVEIPIYHGTSDDVLSKGAGHLENSSLPSSQLGTHSVITAHRGLPSSKLFRNLDQLEVGDQFFVQVLDETLAYEIESVDIVLPHETDWLTMDEDQNKMTLLTCDPYMINTHRMLVTGHQIPYVLDEMEQEQQSRDNKKLYILGAMVTLLVLLVLYFLRFKKKIR</sequence>
<dbReference type="Gene3D" id="2.40.260.10">
    <property type="entry name" value="Sortase"/>
    <property type="match status" value="1"/>
</dbReference>
<dbReference type="Proteomes" id="UP000254519">
    <property type="component" value="Unassembled WGS sequence"/>
</dbReference>
<keyword evidence="4" id="KW-0472">Membrane</keyword>
<dbReference type="NCBIfam" id="NF033745">
    <property type="entry name" value="class_C_sortase"/>
    <property type="match status" value="1"/>
</dbReference>
<evidence type="ECO:0000256" key="3">
    <source>
        <dbReference type="SAM" id="Coils"/>
    </source>
</evidence>
<evidence type="ECO:0000313" key="5">
    <source>
        <dbReference type="EMBL" id="SUI99263.1"/>
    </source>
</evidence>
<dbReference type="InterPro" id="IPR042002">
    <property type="entry name" value="Sortase_C"/>
</dbReference>
<dbReference type="InterPro" id="IPR005754">
    <property type="entry name" value="Sortase"/>
</dbReference>
<dbReference type="OrthoDB" id="165822at2"/>
<keyword evidence="6" id="KW-1185">Reference proteome</keyword>
<feature type="transmembrane region" description="Helical" evidence="4">
    <location>
        <begin position="245"/>
        <end position="263"/>
    </location>
</feature>
<feature type="active site" description="Proton donor/acceptor" evidence="2">
    <location>
        <position position="147"/>
    </location>
</feature>
<dbReference type="InterPro" id="IPR023365">
    <property type="entry name" value="Sortase_dom-sf"/>
</dbReference>
<keyword evidence="4" id="KW-1133">Transmembrane helix</keyword>
<dbReference type="EMBL" id="UGYZ01000002">
    <property type="protein sequence ID" value="SUI99263.1"/>
    <property type="molecule type" value="Genomic_DNA"/>
</dbReference>
<keyword evidence="3" id="KW-0175">Coiled coil</keyword>
<reference evidence="5 6" key="1">
    <citation type="submission" date="2018-06" db="EMBL/GenBank/DDBJ databases">
        <authorList>
            <consortium name="Pathogen Informatics"/>
            <person name="Doyle S."/>
        </authorList>
    </citation>
    <scope>NUCLEOTIDE SEQUENCE [LARGE SCALE GENOMIC DNA]</scope>
    <source>
        <strain evidence="6">ATCC 11859 / DSM 33 / NCIB 8841 / NCTC 4822</strain>
    </source>
</reference>
<dbReference type="RefSeq" id="WP_115360019.1">
    <property type="nucleotide sequence ID" value="NZ_CP038012.1"/>
</dbReference>
<keyword evidence="4" id="KW-0812">Transmembrane</keyword>
<dbReference type="CDD" id="cd05827">
    <property type="entry name" value="Sortase_C"/>
    <property type="match status" value="1"/>
</dbReference>
<dbReference type="AlphaFoldDB" id="A0A380BF89"/>
<feature type="coiled-coil region" evidence="3">
    <location>
        <begin position="35"/>
        <end position="62"/>
    </location>
</feature>
<evidence type="ECO:0000313" key="6">
    <source>
        <dbReference type="Proteomes" id="UP000254519"/>
    </source>
</evidence>
<proteinExistence type="predicted"/>
<dbReference type="Pfam" id="PF04203">
    <property type="entry name" value="Sortase"/>
    <property type="match status" value="1"/>
</dbReference>
<evidence type="ECO:0000256" key="4">
    <source>
        <dbReference type="SAM" id="Phobius"/>
    </source>
</evidence>
<organism evidence="5 6">
    <name type="scientific">Sporosarcina pasteurii</name>
    <name type="common">Bacillus pasteurii</name>
    <dbReference type="NCBI Taxonomy" id="1474"/>
    <lineage>
        <taxon>Bacteria</taxon>
        <taxon>Bacillati</taxon>
        <taxon>Bacillota</taxon>
        <taxon>Bacilli</taxon>
        <taxon>Bacillales</taxon>
        <taxon>Caryophanaceae</taxon>
        <taxon>Sporosarcina</taxon>
    </lineage>
</organism>
<keyword evidence="1" id="KW-0378">Hydrolase</keyword>
<evidence type="ECO:0000256" key="2">
    <source>
        <dbReference type="PIRSR" id="PIRSR605754-1"/>
    </source>
</evidence>